<feature type="compositionally biased region" description="Low complexity" evidence="1">
    <location>
        <begin position="824"/>
        <end position="835"/>
    </location>
</feature>
<feature type="region of interest" description="Disordered" evidence="1">
    <location>
        <begin position="143"/>
        <end position="224"/>
    </location>
</feature>
<accession>A0A5A8C8U0</accession>
<feature type="region of interest" description="Disordered" evidence="1">
    <location>
        <begin position="397"/>
        <end position="469"/>
    </location>
</feature>
<feature type="compositionally biased region" description="Gly residues" evidence="1">
    <location>
        <begin position="583"/>
        <end position="596"/>
    </location>
</feature>
<feature type="compositionally biased region" description="Low complexity" evidence="1">
    <location>
        <begin position="919"/>
        <end position="940"/>
    </location>
</feature>
<protein>
    <recommendedName>
        <fullName evidence="4">VASt domain-containing protein</fullName>
    </recommendedName>
</protein>
<evidence type="ECO:0000313" key="3">
    <source>
        <dbReference type="Proteomes" id="UP000323011"/>
    </source>
</evidence>
<feature type="compositionally biased region" description="Basic and acidic residues" evidence="1">
    <location>
        <begin position="729"/>
        <end position="743"/>
    </location>
</feature>
<feature type="region of interest" description="Disordered" evidence="1">
    <location>
        <begin position="768"/>
        <end position="972"/>
    </location>
</feature>
<gene>
    <name evidence="2" type="ORF">FNF29_06668</name>
</gene>
<feature type="compositionally biased region" description="Acidic residues" evidence="1">
    <location>
        <begin position="563"/>
        <end position="575"/>
    </location>
</feature>
<feature type="region of interest" description="Disordered" evidence="1">
    <location>
        <begin position="556"/>
        <end position="607"/>
    </location>
</feature>
<feature type="compositionally biased region" description="Low complexity" evidence="1">
    <location>
        <begin position="845"/>
        <end position="865"/>
    </location>
</feature>
<dbReference type="Proteomes" id="UP000323011">
    <property type="component" value="Unassembled WGS sequence"/>
</dbReference>
<feature type="compositionally biased region" description="Basic and acidic residues" evidence="1">
    <location>
        <begin position="397"/>
        <end position="414"/>
    </location>
</feature>
<feature type="compositionally biased region" description="Low complexity" evidence="1">
    <location>
        <begin position="768"/>
        <end position="785"/>
    </location>
</feature>
<feature type="region of interest" description="Disordered" evidence="1">
    <location>
        <begin position="1017"/>
        <end position="1049"/>
    </location>
</feature>
<feature type="compositionally biased region" description="Gly residues" evidence="1">
    <location>
        <begin position="454"/>
        <end position="464"/>
    </location>
</feature>
<reference evidence="2 3" key="1">
    <citation type="submission" date="2019-07" db="EMBL/GenBank/DDBJ databases">
        <title>Genomes of Cafeteria roenbergensis.</title>
        <authorList>
            <person name="Fischer M.G."/>
            <person name="Hackl T."/>
            <person name="Roman M."/>
        </authorList>
    </citation>
    <scope>NUCLEOTIDE SEQUENCE [LARGE SCALE GENOMIC DNA]</scope>
    <source>
        <strain evidence="2 3">BVI</strain>
    </source>
</reference>
<name>A0A5A8C8U0_CAFRO</name>
<feature type="region of interest" description="Disordered" evidence="1">
    <location>
        <begin position="723"/>
        <end position="743"/>
    </location>
</feature>
<comment type="caution">
    <text evidence="2">The sequence shown here is derived from an EMBL/GenBank/DDBJ whole genome shotgun (WGS) entry which is preliminary data.</text>
</comment>
<feature type="compositionally biased region" description="Basic and acidic residues" evidence="1">
    <location>
        <begin position="144"/>
        <end position="163"/>
    </location>
</feature>
<feature type="compositionally biased region" description="Low complexity" evidence="1">
    <location>
        <begin position="168"/>
        <end position="214"/>
    </location>
</feature>
<keyword evidence="3" id="KW-1185">Reference proteome</keyword>
<evidence type="ECO:0000256" key="1">
    <source>
        <dbReference type="SAM" id="MobiDB-lite"/>
    </source>
</evidence>
<organism evidence="2 3">
    <name type="scientific">Cafeteria roenbergensis</name>
    <name type="common">Marine flagellate</name>
    <dbReference type="NCBI Taxonomy" id="33653"/>
    <lineage>
        <taxon>Eukaryota</taxon>
        <taxon>Sar</taxon>
        <taxon>Stramenopiles</taxon>
        <taxon>Bigyra</taxon>
        <taxon>Opalozoa</taxon>
        <taxon>Bicosoecida</taxon>
        <taxon>Cafeteriaceae</taxon>
        <taxon>Cafeteria</taxon>
    </lineage>
</organism>
<feature type="compositionally biased region" description="Low complexity" evidence="1">
    <location>
        <begin position="894"/>
        <end position="904"/>
    </location>
</feature>
<dbReference type="EMBL" id="VLTN01000053">
    <property type="protein sequence ID" value="KAA0148450.1"/>
    <property type="molecule type" value="Genomic_DNA"/>
</dbReference>
<evidence type="ECO:0000313" key="2">
    <source>
        <dbReference type="EMBL" id="KAA0148450.1"/>
    </source>
</evidence>
<proteinExistence type="predicted"/>
<evidence type="ECO:0008006" key="4">
    <source>
        <dbReference type="Google" id="ProtNLM"/>
    </source>
</evidence>
<sequence>MSEQNDKLMELFPWRTVGMRVVDTLRIVSDAEGDGFSGRDDMMLVDTRRGRLKFDQERVRNFLMLPGSDYTRALRHSGAHDIVIEEFAAPHANSARQPLAHTWVGPVNVVVSKVASPDVNADAARLGWEAYARRLRFSRLAETSADRRGGTTSSHRRDARADRGGTTGAPAPAGGAAAAASAAVPSGGTDSAAEPGPDAATPAGATAGAEAAPAGAGGDDDAHAAPEAPAELLEEGTVREGGLEDVVCNEYFIIPEVIEFKPLDGRQWVRQDEGSPWKAAGPPLMLLYRVSMVTSEGSLLPPPAQLHEMIVFVKEADSRRVSMVAQRCWVEEGPGLNTALRDTVEPVVREVQQAVLRRFLGELANIASGSGNADVEAKADMATEDDDLDDHARARRLADAEMAEPERKDSKGDLRSALAGAPGEEGEEGEEGGIGTDGVARGRGGRRGASGEALGAGVGRGSGEADGDAADEAAAAAGLGGLASLKGAGPADRMRAHFMEEELLRVAARNAHVRARARVNRLARADKAQRNLRVLGALARVAGRVNSVTRAAQEMARGPLPEVEGEDDVDSDEEQAGAVAGRSRGGAGPGRGGRGGRAARAGSGRSRDTDALLTFECHVGVPKLWRGDAKAAADEVPEVALPDPWIPGVMVPAVGDEDLSESMSDQAWGRFCSVDMMGWGSATEDEATQEALAVVRREQERRQAAEAAAEAAEALARQREAEAAAEAARQADEDKQSLLDKRRLPGESLAASLARQLGGTAAAAAAASAAPDSSDSTAGPSSHGAAGAGGDSADGARGTSADAEATSAAADEDGDDHASESKVGGAAHAEDSSAGAGAGAGGEAGAVAEQQPAGAASAAAPGGPQSKDAAAGGGGAAADEKVWAVNEDGDFDWEPTAASPAGEEAGAGEGSGASESKEGATAVAVAVGSGADDSGASLAGAGEGADEDEFGLRQPRVLGIPQDAPSESKGRLTGDAMLAAIVLGAERRQLAEEQARLKAERAARAQQLAKERAVQAEEAAKKKARAKELASIPPQDSVPPSALGAGVDEEDEAKLKFAASNDPSIRACSTDAACVCM</sequence>
<feature type="compositionally biased region" description="Low complexity" evidence="1">
    <location>
        <begin position="793"/>
        <end position="809"/>
    </location>
</feature>
<dbReference type="AlphaFoldDB" id="A0A5A8C8U0"/>